<comment type="caution">
    <text evidence="2">The sequence shown here is derived from an EMBL/GenBank/DDBJ whole genome shotgun (WGS) entry which is preliminary data.</text>
</comment>
<dbReference type="Proteomes" id="UP000620124">
    <property type="component" value="Unassembled WGS sequence"/>
</dbReference>
<proteinExistence type="predicted"/>
<feature type="transmembrane region" description="Helical" evidence="1">
    <location>
        <begin position="458"/>
        <end position="478"/>
    </location>
</feature>
<dbReference type="AlphaFoldDB" id="A0A8H6XNF3"/>
<feature type="transmembrane region" description="Helical" evidence="1">
    <location>
        <begin position="36"/>
        <end position="56"/>
    </location>
</feature>
<protein>
    <submittedName>
        <fullName evidence="2">Uncharacterized protein</fullName>
    </submittedName>
</protein>
<accession>A0A8H6XNF3</accession>
<keyword evidence="1" id="KW-0472">Membrane</keyword>
<organism evidence="2 3">
    <name type="scientific">Mycena venus</name>
    <dbReference type="NCBI Taxonomy" id="2733690"/>
    <lineage>
        <taxon>Eukaryota</taxon>
        <taxon>Fungi</taxon>
        <taxon>Dikarya</taxon>
        <taxon>Basidiomycota</taxon>
        <taxon>Agaricomycotina</taxon>
        <taxon>Agaricomycetes</taxon>
        <taxon>Agaricomycetidae</taxon>
        <taxon>Agaricales</taxon>
        <taxon>Marasmiineae</taxon>
        <taxon>Mycenaceae</taxon>
        <taxon>Mycena</taxon>
    </lineage>
</organism>
<evidence type="ECO:0000313" key="3">
    <source>
        <dbReference type="Proteomes" id="UP000620124"/>
    </source>
</evidence>
<gene>
    <name evidence="2" type="ORF">MVEN_01716500</name>
</gene>
<sequence length="539" mass="58271">MRPIRRLRHALSASSESVQAALPLRPHLSSGFDRSLFFLLVNGVVSVAWGVTLAVFASGHVPISWIVSQYGQRHTGLTNVLVTGIATLATTHLKYTICRATEEYATMRLAEGLSLSTWNWLQGVATADMWPPVQREEQMWAWIAWLLLFGSMRGHSASVVAILQPQSFFHYVPSNDPTPCGVDPTALTMNSNLTAQTVMDQDAFMFGLQLGNYGDQVGGNTTTAVSGRIYVKDNFGYGAFSDLANARQDVTGIEINARCDSSHDATSLPLRWSSAFPDLPLTTLSINDAGAFVASVASDGSHAVIKSSFNSTYTPFHSTSISFNWTSIYAVVNASGSVVLGLPLHATCTSKSAMGSPSLPARTMRPLRLPLWAERFTPLSGGITEAIRLGAILDATSTGAANILQSLLADGLKAALTAQYTEDCWADVQRCDAVGISICNSNNRAVEEHWRFGDENNLGILAIILTLGFGLYTLWVIWTVRKRPRVKGIDPFKVVDGFKMGLHNIQNGTNGDGFWALHNGRVGIVEEPEAESVPLIPPG</sequence>
<dbReference type="OrthoDB" id="2970724at2759"/>
<keyword evidence="1" id="KW-1133">Transmembrane helix</keyword>
<dbReference type="EMBL" id="JACAZI010000015">
    <property type="protein sequence ID" value="KAF7344252.1"/>
    <property type="molecule type" value="Genomic_DNA"/>
</dbReference>
<keyword evidence="3" id="KW-1185">Reference proteome</keyword>
<evidence type="ECO:0000313" key="2">
    <source>
        <dbReference type="EMBL" id="KAF7344252.1"/>
    </source>
</evidence>
<keyword evidence="1" id="KW-0812">Transmembrane</keyword>
<name>A0A8H6XNF3_9AGAR</name>
<evidence type="ECO:0000256" key="1">
    <source>
        <dbReference type="SAM" id="Phobius"/>
    </source>
</evidence>
<reference evidence="2" key="1">
    <citation type="submission" date="2020-05" db="EMBL/GenBank/DDBJ databases">
        <title>Mycena genomes resolve the evolution of fungal bioluminescence.</title>
        <authorList>
            <person name="Tsai I.J."/>
        </authorList>
    </citation>
    <scope>NUCLEOTIDE SEQUENCE</scope>
    <source>
        <strain evidence="2">CCC161011</strain>
    </source>
</reference>